<organism evidence="1 2">
    <name type="scientific">Thalassobaculum litoreum DSM 18839</name>
    <dbReference type="NCBI Taxonomy" id="1123362"/>
    <lineage>
        <taxon>Bacteria</taxon>
        <taxon>Pseudomonadati</taxon>
        <taxon>Pseudomonadota</taxon>
        <taxon>Alphaproteobacteria</taxon>
        <taxon>Rhodospirillales</taxon>
        <taxon>Thalassobaculaceae</taxon>
        <taxon>Thalassobaculum</taxon>
    </lineage>
</organism>
<keyword evidence="1" id="KW-0132">Cell division</keyword>
<dbReference type="RefSeq" id="WP_245701884.1">
    <property type="nucleotide sequence ID" value="NZ_FNBW01000001.1"/>
</dbReference>
<evidence type="ECO:0000313" key="2">
    <source>
        <dbReference type="Proteomes" id="UP000198615"/>
    </source>
</evidence>
<sequence>MSLSAELKRRVPKVLGPLMASLLMAYFAYHAVEGDRGLRAWQRLDIEIAEASDVLAEVASEREALENKVARLNPNNLDTDMLEERARLVLGYVPSNSVVIGNGLVPKDGLVLQAAVR</sequence>
<comment type="caution">
    <text evidence="1">The sequence shown here is derived from an EMBL/GenBank/DDBJ whole genome shotgun (WGS) entry which is preliminary data.</text>
</comment>
<reference evidence="1 2" key="1">
    <citation type="submission" date="2016-10" db="EMBL/GenBank/DDBJ databases">
        <authorList>
            <person name="Varghese N."/>
            <person name="Submissions S."/>
        </authorList>
    </citation>
    <scope>NUCLEOTIDE SEQUENCE [LARGE SCALE GENOMIC DNA]</scope>
    <source>
        <strain evidence="1 2">DSM 18839</strain>
    </source>
</reference>
<keyword evidence="2" id="KW-1185">Reference proteome</keyword>
<accession>A0A8G2BES3</accession>
<name>A0A8G2BES3_9PROT</name>
<evidence type="ECO:0000313" key="1">
    <source>
        <dbReference type="EMBL" id="SDF11253.1"/>
    </source>
</evidence>
<dbReference type="Pfam" id="PF04977">
    <property type="entry name" value="DivIC"/>
    <property type="match status" value="1"/>
</dbReference>
<dbReference type="Proteomes" id="UP000198615">
    <property type="component" value="Unassembled WGS sequence"/>
</dbReference>
<dbReference type="GO" id="GO:0051301">
    <property type="term" value="P:cell division"/>
    <property type="evidence" value="ECO:0007669"/>
    <property type="project" value="UniProtKB-KW"/>
</dbReference>
<dbReference type="InterPro" id="IPR007060">
    <property type="entry name" value="FtsL/DivIC"/>
</dbReference>
<dbReference type="AlphaFoldDB" id="A0A8G2BES3"/>
<dbReference type="EMBL" id="FNBW01000001">
    <property type="protein sequence ID" value="SDF11253.1"/>
    <property type="molecule type" value="Genomic_DNA"/>
</dbReference>
<gene>
    <name evidence="1" type="ORF">SAMN05660686_00305</name>
</gene>
<proteinExistence type="predicted"/>
<keyword evidence="1" id="KW-0131">Cell cycle</keyword>
<protein>
    <submittedName>
        <fullName evidence="1">Cell division protein FtsB</fullName>
    </submittedName>
</protein>